<evidence type="ECO:0000313" key="2">
    <source>
        <dbReference type="Proteomes" id="UP001150581"/>
    </source>
</evidence>
<protein>
    <submittedName>
        <fullName evidence="1">Uncharacterized protein</fullName>
    </submittedName>
</protein>
<sequence length="445" mass="49655">MWSDIKPPAKSAHTWSLLSALLLLLLLLASPVKCTSKELVISYHVCADGQGCHVIDQMAYHDSHILLLASTDYKKRLQGKSNRHSVGLVRCSKSPLTDILREAARLDFGGILITNTKECGRPTHEFLKYAASVSFPVAFVSSKISRRIWMMQMQAQKLQVHGPEGVAEDLHQDAFVYVSALGDGMGHTHRHLFVRILASTQALLVTLVVLAIVIYLALACTVGSLRNIPREIAPGIFGRQPEPIDQRTLDRLPVIRVEWDVSGVCDSDQESRYETPEMEFDTQCADKYDLQQQLAGIIQRCGTGLYSFMDETSCAICLCNYSPGESLRLLPCRHAFHQKCIDTWLLSKNMTVHCPVCKSSIIDGLRVLSEHGYTEVLDLAVEMDNDQGRGKCWGSTDDRGFKPRLDGDAFSSRDQIFREDGGLVVRGFFSIKNTVCGLWTNRQHA</sequence>
<name>A0ACC1IFN9_9FUNG</name>
<organism evidence="1 2">
    <name type="scientific">Kickxella alabastrina</name>
    <dbReference type="NCBI Taxonomy" id="61397"/>
    <lineage>
        <taxon>Eukaryota</taxon>
        <taxon>Fungi</taxon>
        <taxon>Fungi incertae sedis</taxon>
        <taxon>Zoopagomycota</taxon>
        <taxon>Kickxellomycotina</taxon>
        <taxon>Kickxellomycetes</taxon>
        <taxon>Kickxellales</taxon>
        <taxon>Kickxellaceae</taxon>
        <taxon>Kickxella</taxon>
    </lineage>
</organism>
<dbReference type="EMBL" id="JANBPG010000710">
    <property type="protein sequence ID" value="KAJ1894310.1"/>
    <property type="molecule type" value="Genomic_DNA"/>
</dbReference>
<gene>
    <name evidence="1" type="ORF">LPJ66_005267</name>
</gene>
<reference evidence="1" key="1">
    <citation type="submission" date="2022-07" db="EMBL/GenBank/DDBJ databases">
        <title>Phylogenomic reconstructions and comparative analyses of Kickxellomycotina fungi.</title>
        <authorList>
            <person name="Reynolds N.K."/>
            <person name="Stajich J.E."/>
            <person name="Barry K."/>
            <person name="Grigoriev I.V."/>
            <person name="Crous P."/>
            <person name="Smith M.E."/>
        </authorList>
    </citation>
    <scope>NUCLEOTIDE SEQUENCE</scope>
    <source>
        <strain evidence="1">Benny 63K</strain>
    </source>
</reference>
<dbReference type="Proteomes" id="UP001150581">
    <property type="component" value="Unassembled WGS sequence"/>
</dbReference>
<comment type="caution">
    <text evidence="1">The sequence shown here is derived from an EMBL/GenBank/DDBJ whole genome shotgun (WGS) entry which is preliminary data.</text>
</comment>
<proteinExistence type="predicted"/>
<keyword evidence="2" id="KW-1185">Reference proteome</keyword>
<evidence type="ECO:0000313" key="1">
    <source>
        <dbReference type="EMBL" id="KAJ1894310.1"/>
    </source>
</evidence>
<accession>A0ACC1IFN9</accession>